<feature type="transmembrane region" description="Helical" evidence="6">
    <location>
        <begin position="12"/>
        <end position="34"/>
    </location>
</feature>
<dbReference type="KEGG" id="dno:DNO_0330"/>
<name>A5EW44_DICNV</name>
<dbReference type="Pfam" id="PF03772">
    <property type="entry name" value="Competence"/>
    <property type="match status" value="1"/>
</dbReference>
<feature type="transmembrane region" description="Helical" evidence="6">
    <location>
        <begin position="380"/>
        <end position="400"/>
    </location>
</feature>
<evidence type="ECO:0000256" key="5">
    <source>
        <dbReference type="ARBA" id="ARBA00023136"/>
    </source>
</evidence>
<keyword evidence="9" id="KW-1185">Reference proteome</keyword>
<evidence type="ECO:0000256" key="3">
    <source>
        <dbReference type="ARBA" id="ARBA00022692"/>
    </source>
</evidence>
<feature type="transmembrane region" description="Helical" evidence="6">
    <location>
        <begin position="355"/>
        <end position="374"/>
    </location>
</feature>
<feature type="transmembrane region" description="Helical" evidence="6">
    <location>
        <begin position="40"/>
        <end position="59"/>
    </location>
</feature>
<feature type="transmembrane region" description="Helical" evidence="6">
    <location>
        <begin position="310"/>
        <end position="343"/>
    </location>
</feature>
<feature type="domain" description="ComEC/Rec2-related protein" evidence="7">
    <location>
        <begin position="199"/>
        <end position="459"/>
    </location>
</feature>
<dbReference type="PANTHER" id="PTHR30619">
    <property type="entry name" value="DNA INTERNALIZATION/COMPETENCE PROTEIN COMEC/REC2"/>
    <property type="match status" value="1"/>
</dbReference>
<dbReference type="GO" id="GO:0005886">
    <property type="term" value="C:plasma membrane"/>
    <property type="evidence" value="ECO:0007669"/>
    <property type="project" value="UniProtKB-SubCell"/>
</dbReference>
<comment type="subcellular location">
    <subcellularLocation>
        <location evidence="1">Cell membrane</location>
        <topology evidence="1">Multi-pass membrane protein</topology>
    </subcellularLocation>
</comment>
<dbReference type="PANTHER" id="PTHR30619:SF1">
    <property type="entry name" value="RECOMBINATION PROTEIN 2"/>
    <property type="match status" value="1"/>
</dbReference>
<protein>
    <submittedName>
        <fullName evidence="8">Competence family protein</fullName>
    </submittedName>
</protein>
<dbReference type="eggNOG" id="COG0658">
    <property type="taxonomic scope" value="Bacteria"/>
</dbReference>
<dbReference type="AlphaFoldDB" id="A5EW44"/>
<evidence type="ECO:0000256" key="4">
    <source>
        <dbReference type="ARBA" id="ARBA00022989"/>
    </source>
</evidence>
<dbReference type="Proteomes" id="UP000000248">
    <property type="component" value="Chromosome"/>
</dbReference>
<dbReference type="RefSeq" id="WP_012030675.1">
    <property type="nucleotide sequence ID" value="NC_009446.1"/>
</dbReference>
<dbReference type="HOGENOM" id="CLU_422555_0_0_6"/>
<evidence type="ECO:0000313" key="9">
    <source>
        <dbReference type="Proteomes" id="UP000000248"/>
    </source>
</evidence>
<evidence type="ECO:0000259" key="7">
    <source>
        <dbReference type="Pfam" id="PF03772"/>
    </source>
</evidence>
<evidence type="ECO:0000256" key="1">
    <source>
        <dbReference type="ARBA" id="ARBA00004651"/>
    </source>
</evidence>
<sequence>MLKNQNENRLALSHALLFYSLLALAGGILLQRIFPQNGGYFYGAGVIIITIFSRHNILWRRAILYFVLLFCLGYHRAQQQLPQTSQPFICRGTWQISDFPQRNKGFGYHFPLRLLTGDCPQLNAELIANHYQSSPPPLGAIFTAPLQIRAGTFRYYTHLTTPDHLQPPPAFSLMQLRKTLHQRLKQLFPAEQQRWLNALIIGNQNELTRLDRIILQKTGTNHLLAISGLHLGIVIALFYLLSSRLMSFSQRLTAYAAPRSIGLIAGLIFGGIFALISGAHTPVIRSWIMFATLAGTWFFPRLNIHHHNLTLAAIFVLIFDPAALFSLSAWLSFLATLTVIIVITRWRHRSPLQQWLGLQWLLSLILLPLIWAVFGGISLSGFWVNCIVIPLLAPLLLSIFLGLCCPFFADFAAAFVQNYLNFITVAADTPFAYLTPNWQPQIIPAALVSIAFLCGLLRHQRLALLGIMIAIVGQIYADYTAPNYYQSPTRSHARILFTHQHTFIINSGYRNLYYDEAERYLLPELRRRGQKPDQLLLTDNHIFSTTATQTLKNAYPHMEIITLFPAATFPFPHKNCTAPTLIHLLKKLDQAPPDHKTIDALTEHILLCTQRKN</sequence>
<feature type="transmembrane region" description="Helical" evidence="6">
    <location>
        <begin position="222"/>
        <end position="241"/>
    </location>
</feature>
<dbReference type="InterPro" id="IPR004477">
    <property type="entry name" value="ComEC_N"/>
</dbReference>
<proteinExistence type="predicted"/>
<feature type="transmembrane region" description="Helical" evidence="6">
    <location>
        <begin position="261"/>
        <end position="279"/>
    </location>
</feature>
<accession>A5EW44</accession>
<evidence type="ECO:0000313" key="8">
    <source>
        <dbReference type="EMBL" id="ABQ13680.1"/>
    </source>
</evidence>
<evidence type="ECO:0000256" key="2">
    <source>
        <dbReference type="ARBA" id="ARBA00022475"/>
    </source>
</evidence>
<keyword evidence="5 6" id="KW-0472">Membrane</keyword>
<dbReference type="EMBL" id="CP000513">
    <property type="protein sequence ID" value="ABQ13680.1"/>
    <property type="molecule type" value="Genomic_DNA"/>
</dbReference>
<reference evidence="8 9" key="1">
    <citation type="journal article" date="2007" name="Nat. Biotechnol.">
        <title>Genome sequence and identification of candidate vaccine antigens from the animal pathogen Dichelobacter nodosus.</title>
        <authorList>
            <person name="Myers G.S."/>
            <person name="Parker D."/>
            <person name="Al-Hasani K."/>
            <person name="Kennan R.M."/>
            <person name="Seemann T."/>
            <person name="Ren Q."/>
            <person name="Badger J.H."/>
            <person name="Selengut J.D."/>
            <person name="Deboy R.T."/>
            <person name="Tettelin H."/>
            <person name="Boyce J.D."/>
            <person name="McCarl V.P."/>
            <person name="Han X."/>
            <person name="Nelson W.C."/>
            <person name="Madupu R."/>
            <person name="Mohamoud Y."/>
            <person name="Holley T."/>
            <person name="Fedorova N."/>
            <person name="Khouri H."/>
            <person name="Bottomley S.P."/>
            <person name="Whittington R.J."/>
            <person name="Adler B."/>
            <person name="Songer J.G."/>
            <person name="Rood J.I."/>
            <person name="Paulsen I.T."/>
        </authorList>
    </citation>
    <scope>NUCLEOTIDE SEQUENCE [LARGE SCALE GENOMIC DNA]</scope>
    <source>
        <strain evidence="8 9">VCS1703A</strain>
    </source>
</reference>
<dbReference type="NCBIfam" id="TIGR00360">
    <property type="entry name" value="ComEC_N-term"/>
    <property type="match status" value="1"/>
</dbReference>
<gene>
    <name evidence="8" type="ordered locus">DNO_0330</name>
</gene>
<dbReference type="STRING" id="246195.DNO_0330"/>
<keyword evidence="4 6" id="KW-1133">Transmembrane helix</keyword>
<keyword evidence="3 6" id="KW-0812">Transmembrane</keyword>
<feature type="transmembrane region" description="Helical" evidence="6">
    <location>
        <begin position="286"/>
        <end position="304"/>
    </location>
</feature>
<dbReference type="InterPro" id="IPR052159">
    <property type="entry name" value="Competence_DNA_uptake"/>
</dbReference>
<keyword evidence="2" id="KW-1003">Cell membrane</keyword>
<organism evidence="8 9">
    <name type="scientific">Dichelobacter nodosus (strain VCS1703A)</name>
    <dbReference type="NCBI Taxonomy" id="246195"/>
    <lineage>
        <taxon>Bacteria</taxon>
        <taxon>Pseudomonadati</taxon>
        <taxon>Pseudomonadota</taxon>
        <taxon>Gammaproteobacteria</taxon>
        <taxon>Cardiobacteriales</taxon>
        <taxon>Cardiobacteriaceae</taxon>
        <taxon>Dichelobacter</taxon>
    </lineage>
</organism>
<evidence type="ECO:0000256" key="6">
    <source>
        <dbReference type="SAM" id="Phobius"/>
    </source>
</evidence>
<dbReference type="OrthoDB" id="9761531at2"/>